<dbReference type="Pfam" id="PF00188">
    <property type="entry name" value="CAP"/>
    <property type="match status" value="1"/>
</dbReference>
<dbReference type="AlphaFoldDB" id="A0A0L7RJD6"/>
<dbReference type="InterPro" id="IPR035940">
    <property type="entry name" value="CAP_sf"/>
</dbReference>
<evidence type="ECO:0000259" key="4">
    <source>
        <dbReference type="SMART" id="SM00198"/>
    </source>
</evidence>
<dbReference type="PANTHER" id="PTHR10334">
    <property type="entry name" value="CYSTEINE-RICH SECRETORY PROTEIN-RELATED"/>
    <property type="match status" value="1"/>
</dbReference>
<feature type="non-terminal residue" evidence="5">
    <location>
        <position position="1"/>
    </location>
</feature>
<dbReference type="InterPro" id="IPR014044">
    <property type="entry name" value="CAP_dom"/>
</dbReference>
<evidence type="ECO:0000313" key="6">
    <source>
        <dbReference type="Proteomes" id="UP000053825"/>
    </source>
</evidence>
<dbReference type="PRINTS" id="PR00838">
    <property type="entry name" value="V5ALLERGEN"/>
</dbReference>
<name>A0A0L7RJD6_9HYME</name>
<dbReference type="STRING" id="597456.A0A0L7RJD6"/>
<dbReference type="PROSITE" id="PS01009">
    <property type="entry name" value="CRISP_1"/>
    <property type="match status" value="1"/>
</dbReference>
<dbReference type="Gene3D" id="3.40.33.10">
    <property type="entry name" value="CAP"/>
    <property type="match status" value="1"/>
</dbReference>
<dbReference type="OrthoDB" id="414826at2759"/>
<evidence type="ECO:0000256" key="1">
    <source>
        <dbReference type="ARBA" id="ARBA00004613"/>
    </source>
</evidence>
<dbReference type="Proteomes" id="UP000053825">
    <property type="component" value="Unassembled WGS sequence"/>
</dbReference>
<protein>
    <submittedName>
        <fullName evidence="5">Venom allergen 3</fullName>
    </submittedName>
</protein>
<dbReference type="InterPro" id="IPR002413">
    <property type="entry name" value="V5_allergen-like"/>
</dbReference>
<organism evidence="5 6">
    <name type="scientific">Habropoda laboriosa</name>
    <dbReference type="NCBI Taxonomy" id="597456"/>
    <lineage>
        <taxon>Eukaryota</taxon>
        <taxon>Metazoa</taxon>
        <taxon>Ecdysozoa</taxon>
        <taxon>Arthropoda</taxon>
        <taxon>Hexapoda</taxon>
        <taxon>Insecta</taxon>
        <taxon>Pterygota</taxon>
        <taxon>Neoptera</taxon>
        <taxon>Endopterygota</taxon>
        <taxon>Hymenoptera</taxon>
        <taxon>Apocrita</taxon>
        <taxon>Aculeata</taxon>
        <taxon>Apoidea</taxon>
        <taxon>Anthophila</taxon>
        <taxon>Apidae</taxon>
        <taxon>Habropoda</taxon>
    </lineage>
</organism>
<evidence type="ECO:0000313" key="5">
    <source>
        <dbReference type="EMBL" id="KOC70985.1"/>
    </source>
</evidence>
<dbReference type="InterPro" id="IPR001283">
    <property type="entry name" value="CRISP-related"/>
</dbReference>
<dbReference type="GO" id="GO:0005576">
    <property type="term" value="C:extracellular region"/>
    <property type="evidence" value="ECO:0007669"/>
    <property type="project" value="UniProtKB-SubCell"/>
</dbReference>
<dbReference type="PRINTS" id="PR00837">
    <property type="entry name" value="V5TPXLIKE"/>
</dbReference>
<keyword evidence="6" id="KW-1185">Reference proteome</keyword>
<keyword evidence="3" id="KW-1015">Disulfide bond</keyword>
<reference evidence="5 6" key="1">
    <citation type="submission" date="2015-07" db="EMBL/GenBank/DDBJ databases">
        <title>The genome of Habropoda laboriosa.</title>
        <authorList>
            <person name="Pan H."/>
            <person name="Kapheim K."/>
        </authorList>
    </citation>
    <scope>NUCLEOTIDE SEQUENCE [LARGE SCALE GENOMIC DNA]</scope>
    <source>
        <strain evidence="5">0110345459</strain>
    </source>
</reference>
<dbReference type="EMBL" id="KQ414581">
    <property type="protein sequence ID" value="KOC70985.1"/>
    <property type="molecule type" value="Genomic_DNA"/>
</dbReference>
<dbReference type="SUPFAM" id="SSF55797">
    <property type="entry name" value="PR-1-like"/>
    <property type="match status" value="1"/>
</dbReference>
<comment type="subcellular location">
    <subcellularLocation>
        <location evidence="1">Secreted</location>
    </subcellularLocation>
</comment>
<sequence length="180" mass="20215">PSRNCGKVMAVAFSDAEKNEMVKAHNDFRRRVASGLEGRGSPGPQPPAKNMQTITWDNNLAYVAQRWVNQCTFGHDACRNDDRFYTGQNAAMTMTTGTVNTTPTDITKMWYDEVAQMDRNQVSRFTNGNNVGHYTQLVWANTNKIGCGKIVYQNDQWKRYYVACNYGPGGNIIGAPIYQV</sequence>
<dbReference type="CDD" id="cd05380">
    <property type="entry name" value="CAP_euk"/>
    <property type="match status" value="1"/>
</dbReference>
<gene>
    <name evidence="5" type="ORF">WH47_04971</name>
</gene>
<dbReference type="PROSITE" id="PS01010">
    <property type="entry name" value="CRISP_2"/>
    <property type="match status" value="1"/>
</dbReference>
<dbReference type="InterPro" id="IPR018244">
    <property type="entry name" value="Allrgn_V5/Tpx1_CS"/>
</dbReference>
<keyword evidence="2" id="KW-0964">Secreted</keyword>
<feature type="domain" description="SCP" evidence="4">
    <location>
        <begin position="16"/>
        <end position="174"/>
    </location>
</feature>
<proteinExistence type="predicted"/>
<dbReference type="SMART" id="SM00198">
    <property type="entry name" value="SCP"/>
    <property type="match status" value="1"/>
</dbReference>
<accession>A0A0L7RJD6</accession>
<evidence type="ECO:0000256" key="3">
    <source>
        <dbReference type="ARBA" id="ARBA00023157"/>
    </source>
</evidence>
<evidence type="ECO:0000256" key="2">
    <source>
        <dbReference type="ARBA" id="ARBA00022525"/>
    </source>
</evidence>